<dbReference type="OrthoDB" id="129082at2"/>
<feature type="transmembrane region" description="Helical" evidence="1">
    <location>
        <begin position="34"/>
        <end position="55"/>
    </location>
</feature>
<keyword evidence="1" id="KW-0812">Transmembrane</keyword>
<dbReference type="AlphaFoldDB" id="A0A3D9CFS3"/>
<keyword evidence="4" id="KW-1185">Reference proteome</keyword>
<name>A0A3D9CFS3_9FLAO</name>
<evidence type="ECO:0000256" key="1">
    <source>
        <dbReference type="SAM" id="Phobius"/>
    </source>
</evidence>
<protein>
    <recommendedName>
        <fullName evidence="2">SPW repeat-containing integral membrane domain-containing protein</fullName>
    </recommendedName>
</protein>
<evidence type="ECO:0000313" key="3">
    <source>
        <dbReference type="EMBL" id="REC64594.1"/>
    </source>
</evidence>
<evidence type="ECO:0000313" key="4">
    <source>
        <dbReference type="Proteomes" id="UP000256769"/>
    </source>
</evidence>
<dbReference type="EMBL" id="QNUE01000029">
    <property type="protein sequence ID" value="REC64594.1"/>
    <property type="molecule type" value="Genomic_DNA"/>
</dbReference>
<feature type="transmembrane region" description="Helical" evidence="1">
    <location>
        <begin position="90"/>
        <end position="107"/>
    </location>
</feature>
<comment type="caution">
    <text evidence="3">The sequence shown here is derived from an EMBL/GenBank/DDBJ whole genome shotgun (WGS) entry which is preliminary data.</text>
</comment>
<dbReference type="Proteomes" id="UP000256769">
    <property type="component" value="Unassembled WGS sequence"/>
</dbReference>
<accession>A0A3D9CFS3</accession>
<evidence type="ECO:0000259" key="2">
    <source>
        <dbReference type="Pfam" id="PF03779"/>
    </source>
</evidence>
<feature type="domain" description="SPW repeat-containing integral membrane" evidence="2">
    <location>
        <begin position="7"/>
        <end position="103"/>
    </location>
</feature>
<keyword evidence="1" id="KW-0472">Membrane</keyword>
<organism evidence="3 4">
    <name type="scientific">Chryseobacterium flavum</name>
    <dbReference type="NCBI Taxonomy" id="415851"/>
    <lineage>
        <taxon>Bacteria</taxon>
        <taxon>Pseudomonadati</taxon>
        <taxon>Bacteroidota</taxon>
        <taxon>Flavobacteriia</taxon>
        <taxon>Flavobacteriales</taxon>
        <taxon>Weeksellaceae</taxon>
        <taxon>Chryseobacterium group</taxon>
        <taxon>Chryseobacterium</taxon>
    </lineage>
</organism>
<dbReference type="Pfam" id="PF03779">
    <property type="entry name" value="SPW"/>
    <property type="match status" value="1"/>
</dbReference>
<sequence length="122" mass="13398">MISSKIHAVLDYIVGILLIAIPWLLGFADHGPATALPVILGISTLIYSLLTDYEYAIAPAFSFRGHLLLDMMSAVLLLISPWLFGFSKQVFLPHVILGAFEIMAVILTTKQPPDTKFVIRSS</sequence>
<proteinExistence type="predicted"/>
<dbReference type="InterPro" id="IPR005530">
    <property type="entry name" value="SPW"/>
</dbReference>
<dbReference type="RefSeq" id="WP_115964356.1">
    <property type="nucleotide sequence ID" value="NZ_CBCRVL010000028.1"/>
</dbReference>
<feature type="transmembrane region" description="Helical" evidence="1">
    <location>
        <begin position="67"/>
        <end position="84"/>
    </location>
</feature>
<keyword evidence="1" id="KW-1133">Transmembrane helix</keyword>
<feature type="transmembrane region" description="Helical" evidence="1">
    <location>
        <begin position="9"/>
        <end position="28"/>
    </location>
</feature>
<gene>
    <name evidence="3" type="ORF">DRF59_20235</name>
</gene>
<reference evidence="3 4" key="1">
    <citation type="journal article" date="2007" name="Int. J. Syst. Evol. Microbiol.">
        <title>Chryseobacterium flavum sp. nov., isolated from polluted soil.</title>
        <authorList>
            <person name="Zhou Y."/>
            <person name="Dong J."/>
            <person name="Wang X."/>
            <person name="Huang X."/>
            <person name="Zhang K.Y."/>
            <person name="Zhang Y.Q."/>
            <person name="Guo Y.F."/>
            <person name="Lai R."/>
            <person name="Li W.J."/>
        </authorList>
    </citation>
    <scope>NUCLEOTIDE SEQUENCE [LARGE SCALE GENOMIC DNA]</scope>
    <source>
        <strain evidence="3 4">KCTC 12877</strain>
    </source>
</reference>